<dbReference type="GO" id="GO:0005509">
    <property type="term" value="F:calcium ion binding"/>
    <property type="evidence" value="ECO:0007669"/>
    <property type="project" value="InterPro"/>
</dbReference>
<gene>
    <name evidence="7" type="ORF">CUNI_LOCUS2119</name>
</gene>
<evidence type="ECO:0000256" key="3">
    <source>
        <dbReference type="ARBA" id="ARBA00022737"/>
    </source>
</evidence>
<keyword evidence="8" id="KW-1185">Reference proteome</keyword>
<dbReference type="AlphaFoldDB" id="A0A8S3YMR9"/>
<dbReference type="PROSITE" id="PS50026">
    <property type="entry name" value="EGF_3"/>
    <property type="match status" value="1"/>
</dbReference>
<sequence>MSPLATNTRTVALLLAGHKYFEVDKRKGNDVMWKFDERVYYKHFPMPRLRRLHPQVSSNCDRSVYSCIEFLAGIKQDIFNKTDLERFQMRTTATYYMCWYTMKGEEPLKNFMERRNCLEGINNVPDAAAVDYRITDYRADSSSDPLLCAAILFCPDPCYGRETSGSVQSSSALSNDPGNPCRHFKDRTCKWDFSDNDDFLDLQKNKFNITCKCDQTGFRFNSRFELCVDIDECEDIHTKCDKGKQCENTAGSYECLCPRGQRFDISKDKCIEHAPLPKHSFARTGKVRAHIQRSAFMRMVEYILGLRKDTGA</sequence>
<keyword evidence="2" id="KW-0732">Signal</keyword>
<dbReference type="FunFam" id="2.10.25.10:FF:000038">
    <property type="entry name" value="Fibrillin 2"/>
    <property type="match status" value="1"/>
</dbReference>
<dbReference type="InterPro" id="IPR001881">
    <property type="entry name" value="EGF-like_Ca-bd_dom"/>
</dbReference>
<organism evidence="7 8">
    <name type="scientific">Candidula unifasciata</name>
    <dbReference type="NCBI Taxonomy" id="100452"/>
    <lineage>
        <taxon>Eukaryota</taxon>
        <taxon>Metazoa</taxon>
        <taxon>Spiralia</taxon>
        <taxon>Lophotrochozoa</taxon>
        <taxon>Mollusca</taxon>
        <taxon>Gastropoda</taxon>
        <taxon>Heterobranchia</taxon>
        <taxon>Euthyneura</taxon>
        <taxon>Panpulmonata</taxon>
        <taxon>Eupulmonata</taxon>
        <taxon>Stylommatophora</taxon>
        <taxon>Helicina</taxon>
        <taxon>Helicoidea</taxon>
        <taxon>Geomitridae</taxon>
        <taxon>Candidula</taxon>
    </lineage>
</organism>
<evidence type="ECO:0000259" key="6">
    <source>
        <dbReference type="PROSITE" id="PS50026"/>
    </source>
</evidence>
<dbReference type="Gene3D" id="2.10.25.10">
    <property type="entry name" value="Laminin"/>
    <property type="match status" value="1"/>
</dbReference>
<dbReference type="EMBL" id="CAJHNH020000269">
    <property type="protein sequence ID" value="CAG5116561.1"/>
    <property type="molecule type" value="Genomic_DNA"/>
</dbReference>
<comment type="caution">
    <text evidence="7">The sequence shown here is derived from an EMBL/GenBank/DDBJ whole genome shotgun (WGS) entry which is preliminary data.</text>
</comment>
<dbReference type="SUPFAM" id="SSF57196">
    <property type="entry name" value="EGF/Laminin"/>
    <property type="match status" value="1"/>
</dbReference>
<dbReference type="InterPro" id="IPR000742">
    <property type="entry name" value="EGF"/>
</dbReference>
<dbReference type="InterPro" id="IPR049883">
    <property type="entry name" value="NOTCH1_EGF-like"/>
</dbReference>
<keyword evidence="1 5" id="KW-0245">EGF-like domain</keyword>
<evidence type="ECO:0000256" key="1">
    <source>
        <dbReference type="ARBA" id="ARBA00022536"/>
    </source>
</evidence>
<keyword evidence="4" id="KW-1015">Disulfide bond</keyword>
<evidence type="ECO:0000256" key="5">
    <source>
        <dbReference type="PROSITE-ProRule" id="PRU00076"/>
    </source>
</evidence>
<keyword evidence="3" id="KW-0677">Repeat</keyword>
<protein>
    <recommendedName>
        <fullName evidence="6">EGF-like domain-containing protein</fullName>
    </recommendedName>
</protein>
<feature type="domain" description="EGF-like" evidence="6">
    <location>
        <begin position="229"/>
        <end position="267"/>
    </location>
</feature>
<accession>A0A8S3YMR9</accession>
<dbReference type="OrthoDB" id="5985519at2759"/>
<evidence type="ECO:0000256" key="4">
    <source>
        <dbReference type="ARBA" id="ARBA00023157"/>
    </source>
</evidence>
<dbReference type="Pfam" id="PF07645">
    <property type="entry name" value="EGF_CA"/>
    <property type="match status" value="1"/>
</dbReference>
<proteinExistence type="predicted"/>
<dbReference type="PROSITE" id="PS01187">
    <property type="entry name" value="EGF_CA"/>
    <property type="match status" value="1"/>
</dbReference>
<evidence type="ECO:0000313" key="7">
    <source>
        <dbReference type="EMBL" id="CAG5116561.1"/>
    </source>
</evidence>
<dbReference type="CDD" id="cd00054">
    <property type="entry name" value="EGF_CA"/>
    <property type="match status" value="1"/>
</dbReference>
<comment type="caution">
    <text evidence="5">Lacks conserved residue(s) required for the propagation of feature annotation.</text>
</comment>
<dbReference type="InterPro" id="IPR000152">
    <property type="entry name" value="EGF-type_Asp/Asn_hydroxyl_site"/>
</dbReference>
<dbReference type="Proteomes" id="UP000678393">
    <property type="component" value="Unassembled WGS sequence"/>
</dbReference>
<evidence type="ECO:0000256" key="2">
    <source>
        <dbReference type="ARBA" id="ARBA00022729"/>
    </source>
</evidence>
<name>A0A8S3YMR9_9EUPU</name>
<dbReference type="InterPro" id="IPR018097">
    <property type="entry name" value="EGF_Ca-bd_CS"/>
</dbReference>
<reference evidence="7" key="1">
    <citation type="submission" date="2021-04" db="EMBL/GenBank/DDBJ databases">
        <authorList>
            <consortium name="Molecular Ecology Group"/>
        </authorList>
    </citation>
    <scope>NUCLEOTIDE SEQUENCE</scope>
</reference>
<dbReference type="SMART" id="SM00179">
    <property type="entry name" value="EGF_CA"/>
    <property type="match status" value="1"/>
</dbReference>
<dbReference type="PROSITE" id="PS00010">
    <property type="entry name" value="ASX_HYDROXYL"/>
    <property type="match status" value="1"/>
</dbReference>
<evidence type="ECO:0000313" key="8">
    <source>
        <dbReference type="Proteomes" id="UP000678393"/>
    </source>
</evidence>